<evidence type="ECO:0000256" key="2">
    <source>
        <dbReference type="ARBA" id="ARBA00023295"/>
    </source>
</evidence>
<dbReference type="PROSITE" id="PS50231">
    <property type="entry name" value="RICIN_B_LECTIN"/>
    <property type="match status" value="1"/>
</dbReference>
<keyword evidence="6" id="KW-1185">Reference proteome</keyword>
<evidence type="ECO:0000256" key="3">
    <source>
        <dbReference type="SAM" id="SignalP"/>
    </source>
</evidence>
<accession>A0A939JA88</accession>
<dbReference type="PANTHER" id="PTHR31297:SF13">
    <property type="entry name" value="PUTATIVE-RELATED"/>
    <property type="match status" value="1"/>
</dbReference>
<dbReference type="AlphaFoldDB" id="A0A939JA88"/>
<evidence type="ECO:0000259" key="4">
    <source>
        <dbReference type="SMART" id="SM00458"/>
    </source>
</evidence>
<dbReference type="SUPFAM" id="SSF50370">
    <property type="entry name" value="Ricin B-like lectins"/>
    <property type="match status" value="1"/>
</dbReference>
<evidence type="ECO:0000313" key="5">
    <source>
        <dbReference type="EMBL" id="MBO0359619.1"/>
    </source>
</evidence>
<dbReference type="GO" id="GO:0005576">
    <property type="term" value="C:extracellular region"/>
    <property type="evidence" value="ECO:0007669"/>
    <property type="project" value="TreeGrafter"/>
</dbReference>
<dbReference type="GO" id="GO:0009251">
    <property type="term" value="P:glucan catabolic process"/>
    <property type="evidence" value="ECO:0007669"/>
    <property type="project" value="TreeGrafter"/>
</dbReference>
<dbReference type="GO" id="GO:0008422">
    <property type="term" value="F:beta-glucosidase activity"/>
    <property type="evidence" value="ECO:0007669"/>
    <property type="project" value="TreeGrafter"/>
</dbReference>
<name>A0A939JA88_9BACT</name>
<organism evidence="5 6">
    <name type="scientific">Hymenobacter telluris</name>
    <dbReference type="NCBI Taxonomy" id="2816474"/>
    <lineage>
        <taxon>Bacteria</taxon>
        <taxon>Pseudomonadati</taxon>
        <taxon>Bacteroidota</taxon>
        <taxon>Cytophagia</taxon>
        <taxon>Cytophagales</taxon>
        <taxon>Hymenobacteraceae</taxon>
        <taxon>Hymenobacter</taxon>
    </lineage>
</organism>
<dbReference type="Proteomes" id="UP000664144">
    <property type="component" value="Unassembled WGS sequence"/>
</dbReference>
<feature type="chain" id="PRO_5038108203" evidence="3">
    <location>
        <begin position="22"/>
        <end position="711"/>
    </location>
</feature>
<dbReference type="GO" id="GO:0009986">
    <property type="term" value="C:cell surface"/>
    <property type="evidence" value="ECO:0007669"/>
    <property type="project" value="TreeGrafter"/>
</dbReference>
<proteinExistence type="predicted"/>
<reference evidence="5" key="1">
    <citation type="submission" date="2021-03" db="EMBL/GenBank/DDBJ databases">
        <authorList>
            <person name="Kim M.K."/>
        </authorList>
    </citation>
    <scope>NUCLEOTIDE SEQUENCE</scope>
    <source>
        <strain evidence="5">BT186</strain>
    </source>
</reference>
<dbReference type="InterPro" id="IPR001547">
    <property type="entry name" value="Glyco_hydro_5"/>
</dbReference>
<dbReference type="EMBL" id="JAFLQZ010000012">
    <property type="protein sequence ID" value="MBO0359619.1"/>
    <property type="molecule type" value="Genomic_DNA"/>
</dbReference>
<dbReference type="RefSeq" id="WP_206985578.1">
    <property type="nucleotide sequence ID" value="NZ_JAFLQZ010000012.1"/>
</dbReference>
<protein>
    <submittedName>
        <fullName evidence="5">RICIN domain-containing protein</fullName>
    </submittedName>
</protein>
<comment type="caution">
    <text evidence="5">The sequence shown here is derived from an EMBL/GenBank/DDBJ whole genome shotgun (WGS) entry which is preliminary data.</text>
</comment>
<sequence>MTTTFTLSGIARRLCTTLTLAAGLSLGQQDQAAAQSFLRADGGRIVNASNQEVILNGMNLGGWAVQEGYIVKPGWPGLDGKATQGSVKKTLYNFGMSDAAVETFYQNYRNNFIQKPDLDYIASKGFNCVRLPLHYDLFLTPAQRAVRNSVIRGTVSYDSYVSSLTNWYNNNQLFNDAANMEAWRMIDNTLAWAAANQMYVVLDLHAAPGSQGTDANIADALTRLDFWNKPVYQNITDRLWATIAQRYRNDARIAMYDLINEPNNVPSNQQIHDVFQRLINTVRAQGDNHLLMIEGNGWGNDYNYMEKRTFTNNANLVYNSHRYSGNGYLLDNNVNSVDGGNPNNLRTIGNLTRFRTDNNVPIWVGETGENTDTWMRDAARSLNSVGIGWCHWTYKRFENQNNAAFMHINPPYIVDGTAGLNQVLNNILFANCVPNSTVAAVSPNQNGIVNYPGGGNYYGTTGSTPSGPVIGRIYEISSKNGGKALEVSASSQANGGRVQQWGWVGAANQKWKLVDAGGGYVRIVNLNSNKSLDIAGPSTADGALVHQWDWLTQDSQYWQVISNGDGTYRIISKYSGKALDVQNNSTADGAAVQQWAYGGGNNQRWYFSDQGAAARTALSATATAQTDTRLQVYPNPAQSEVAFDYAAQQAHSLEVRVVDMLGKTVLTHPANAVHAGSNHFQLNVAALTAGVYMLRIDSPEGQLQRQLVITH</sequence>
<dbReference type="Gene3D" id="3.20.20.80">
    <property type="entry name" value="Glycosidases"/>
    <property type="match status" value="1"/>
</dbReference>
<dbReference type="CDD" id="cd00161">
    <property type="entry name" value="beta-trefoil_Ricin-like"/>
    <property type="match status" value="1"/>
</dbReference>
<dbReference type="Pfam" id="PF14200">
    <property type="entry name" value="RicinB_lectin_2"/>
    <property type="match status" value="2"/>
</dbReference>
<dbReference type="PANTHER" id="PTHR31297">
    <property type="entry name" value="GLUCAN ENDO-1,6-BETA-GLUCOSIDASE B"/>
    <property type="match status" value="1"/>
</dbReference>
<dbReference type="InterPro" id="IPR026444">
    <property type="entry name" value="Secre_tail"/>
</dbReference>
<dbReference type="SMART" id="SM00458">
    <property type="entry name" value="RICIN"/>
    <property type="match status" value="1"/>
</dbReference>
<dbReference type="SUPFAM" id="SSF51445">
    <property type="entry name" value="(Trans)glycosidases"/>
    <property type="match status" value="1"/>
</dbReference>
<evidence type="ECO:0000313" key="6">
    <source>
        <dbReference type="Proteomes" id="UP000664144"/>
    </source>
</evidence>
<dbReference type="Gene3D" id="2.80.10.50">
    <property type="match status" value="3"/>
</dbReference>
<evidence type="ECO:0000256" key="1">
    <source>
        <dbReference type="ARBA" id="ARBA00022801"/>
    </source>
</evidence>
<dbReference type="InterPro" id="IPR035992">
    <property type="entry name" value="Ricin_B-like_lectins"/>
</dbReference>
<keyword evidence="3" id="KW-0732">Signal</keyword>
<dbReference type="InterPro" id="IPR000772">
    <property type="entry name" value="Ricin_B_lectin"/>
</dbReference>
<gene>
    <name evidence="5" type="ORF">J0X19_16790</name>
</gene>
<feature type="signal peptide" evidence="3">
    <location>
        <begin position="1"/>
        <end position="21"/>
    </location>
</feature>
<feature type="domain" description="Ricin B lectin" evidence="4">
    <location>
        <begin position="471"/>
        <end position="608"/>
    </location>
</feature>
<dbReference type="Pfam" id="PF18962">
    <property type="entry name" value="Por_Secre_tail"/>
    <property type="match status" value="1"/>
</dbReference>
<keyword evidence="2" id="KW-0326">Glycosidase</keyword>
<dbReference type="NCBIfam" id="TIGR04183">
    <property type="entry name" value="Por_Secre_tail"/>
    <property type="match status" value="1"/>
</dbReference>
<dbReference type="InterPro" id="IPR050386">
    <property type="entry name" value="Glycosyl_hydrolase_5"/>
</dbReference>
<dbReference type="Pfam" id="PF00150">
    <property type="entry name" value="Cellulase"/>
    <property type="match status" value="1"/>
</dbReference>
<dbReference type="InterPro" id="IPR017853">
    <property type="entry name" value="GH"/>
</dbReference>
<keyword evidence="1" id="KW-0378">Hydrolase</keyword>